<dbReference type="RefSeq" id="WP_149475138.1">
    <property type="nucleotide sequence ID" value="NZ_JAGGMB010000001.1"/>
</dbReference>
<dbReference type="InterPro" id="IPR014794">
    <property type="entry name" value="DUF1779"/>
</dbReference>
<accession>A0A9X0YNG0</accession>
<keyword evidence="2" id="KW-1185">Reference proteome</keyword>
<dbReference type="Proteomes" id="UP001138793">
    <property type="component" value="Unassembled WGS sequence"/>
</dbReference>
<evidence type="ECO:0008006" key="3">
    <source>
        <dbReference type="Google" id="ProtNLM"/>
    </source>
</evidence>
<dbReference type="InterPro" id="IPR036209">
    <property type="entry name" value="YwmB-like_sf"/>
</dbReference>
<evidence type="ECO:0000313" key="1">
    <source>
        <dbReference type="EMBL" id="MBP2076208.1"/>
    </source>
</evidence>
<dbReference type="OrthoDB" id="2962597at2"/>
<name>A0A9X0YNG0_9BACI</name>
<protein>
    <recommendedName>
        <fullName evidence="3">TATA-box binding protein</fullName>
    </recommendedName>
</protein>
<proteinExistence type="predicted"/>
<evidence type="ECO:0000313" key="2">
    <source>
        <dbReference type="Proteomes" id="UP001138793"/>
    </source>
</evidence>
<organism evidence="1 2">
    <name type="scientific">Oceanobacillus polygoni</name>
    <dbReference type="NCBI Taxonomy" id="1235259"/>
    <lineage>
        <taxon>Bacteria</taxon>
        <taxon>Bacillati</taxon>
        <taxon>Bacillota</taxon>
        <taxon>Bacilli</taxon>
        <taxon>Bacillales</taxon>
        <taxon>Bacillaceae</taxon>
        <taxon>Oceanobacillus</taxon>
    </lineage>
</organism>
<dbReference type="EMBL" id="JAGGMB010000001">
    <property type="protein sequence ID" value="MBP2076208.1"/>
    <property type="molecule type" value="Genomic_DNA"/>
</dbReference>
<comment type="caution">
    <text evidence="1">The sequence shown here is derived from an EMBL/GenBank/DDBJ whole genome shotgun (WGS) entry which is preliminary data.</text>
</comment>
<gene>
    <name evidence="1" type="ORF">J2Z64_000419</name>
</gene>
<dbReference type="Pfam" id="PF08680">
    <property type="entry name" value="DUF1779"/>
    <property type="match status" value="1"/>
</dbReference>
<dbReference type="Gene3D" id="3.30.360.40">
    <property type="entry name" value="YwmB-like"/>
    <property type="match status" value="1"/>
</dbReference>
<sequence>MRKISILLVLFLFITAKPVAGGMESEEMIELVNFTMNNGIPIESWQVTIKENVTIKQAEGQLDKMKNGSLVTRSEDENAIKYLLREDYKQEAMEVTYTIVIPKDTALKAELIAVIEGTKWDEQIEKNYLSIKRTIMDKYLTEPSKIFACLTSDFSGIIKGDVLVSEIINYFNLQHIETQFDTIENLTHKKIIYGYTDLWKQHFMIEGTPMNLQLAVATNEKDELQFTIGTPILIHEY</sequence>
<reference evidence="1" key="1">
    <citation type="submission" date="2021-03" db="EMBL/GenBank/DDBJ databases">
        <title>Genomic Encyclopedia of Type Strains, Phase IV (KMG-IV): sequencing the most valuable type-strain genomes for metagenomic binning, comparative biology and taxonomic classification.</title>
        <authorList>
            <person name="Goeker M."/>
        </authorList>
    </citation>
    <scope>NUCLEOTIDE SEQUENCE</scope>
    <source>
        <strain evidence="1">DSM 107338</strain>
    </source>
</reference>
<dbReference type="Gene3D" id="3.30.2030.10">
    <property type="entry name" value="YwmB-like"/>
    <property type="match status" value="1"/>
</dbReference>
<dbReference type="SUPFAM" id="SSF143842">
    <property type="entry name" value="YwmB-like"/>
    <property type="match status" value="1"/>
</dbReference>
<dbReference type="AlphaFoldDB" id="A0A9X0YNG0"/>